<comment type="subcellular location">
    <subcellularLocation>
        <location evidence="1">Nucleus</location>
    </subcellularLocation>
</comment>
<organism evidence="7 8">
    <name type="scientific">Mucor saturninus</name>
    <dbReference type="NCBI Taxonomy" id="64648"/>
    <lineage>
        <taxon>Eukaryota</taxon>
        <taxon>Fungi</taxon>
        <taxon>Fungi incertae sedis</taxon>
        <taxon>Mucoromycota</taxon>
        <taxon>Mucoromycotina</taxon>
        <taxon>Mucoromycetes</taxon>
        <taxon>Mucorales</taxon>
        <taxon>Mucorineae</taxon>
        <taxon>Mucoraceae</taxon>
        <taxon>Mucor</taxon>
    </lineage>
</organism>
<dbReference type="EMBL" id="JAEPRD010000020">
    <property type="protein sequence ID" value="KAG2208247.1"/>
    <property type="molecule type" value="Genomic_DNA"/>
</dbReference>
<dbReference type="GO" id="GO:0003677">
    <property type="term" value="F:DNA binding"/>
    <property type="evidence" value="ECO:0007669"/>
    <property type="project" value="UniProtKB-KW"/>
</dbReference>
<evidence type="ECO:0000256" key="3">
    <source>
        <dbReference type="ARBA" id="ARBA00023125"/>
    </source>
</evidence>
<accession>A0A8H7RC57</accession>
<evidence type="ECO:0000256" key="1">
    <source>
        <dbReference type="ARBA" id="ARBA00004123"/>
    </source>
</evidence>
<evidence type="ECO:0000256" key="2">
    <source>
        <dbReference type="ARBA" id="ARBA00022723"/>
    </source>
</evidence>
<dbReference type="GO" id="GO:0005634">
    <property type="term" value="C:nucleus"/>
    <property type="evidence" value="ECO:0007669"/>
    <property type="project" value="UniProtKB-SubCell"/>
</dbReference>
<evidence type="ECO:0000256" key="4">
    <source>
        <dbReference type="ARBA" id="ARBA00023242"/>
    </source>
</evidence>
<dbReference type="InterPro" id="IPR050987">
    <property type="entry name" value="AtrR-like"/>
</dbReference>
<dbReference type="GO" id="GO:0003700">
    <property type="term" value="F:DNA-binding transcription factor activity"/>
    <property type="evidence" value="ECO:0007669"/>
    <property type="project" value="InterPro"/>
</dbReference>
<dbReference type="CDD" id="cd12148">
    <property type="entry name" value="fungal_TF_MHR"/>
    <property type="match status" value="1"/>
</dbReference>
<keyword evidence="4" id="KW-0539">Nucleus</keyword>
<dbReference type="GO" id="GO:0008270">
    <property type="term" value="F:zinc ion binding"/>
    <property type="evidence" value="ECO:0007669"/>
    <property type="project" value="InterPro"/>
</dbReference>
<dbReference type="PANTHER" id="PTHR46910">
    <property type="entry name" value="TRANSCRIPTION FACTOR PDR1"/>
    <property type="match status" value="1"/>
</dbReference>
<dbReference type="Pfam" id="PF04082">
    <property type="entry name" value="Fungal_trans"/>
    <property type="match status" value="1"/>
</dbReference>
<gene>
    <name evidence="7" type="ORF">INT47_006102</name>
</gene>
<evidence type="ECO:0000313" key="7">
    <source>
        <dbReference type="EMBL" id="KAG2208247.1"/>
    </source>
</evidence>
<reference evidence="7" key="1">
    <citation type="submission" date="2020-12" db="EMBL/GenBank/DDBJ databases">
        <title>Metabolic potential, ecology and presence of endohyphal bacteria is reflected in genomic diversity of Mucoromycotina.</title>
        <authorList>
            <person name="Muszewska A."/>
            <person name="Okrasinska A."/>
            <person name="Steczkiewicz K."/>
            <person name="Drgas O."/>
            <person name="Orlowska M."/>
            <person name="Perlinska-Lenart U."/>
            <person name="Aleksandrzak-Piekarczyk T."/>
            <person name="Szatraj K."/>
            <person name="Zielenkiewicz U."/>
            <person name="Pilsyk S."/>
            <person name="Malc E."/>
            <person name="Mieczkowski P."/>
            <person name="Kruszewska J.S."/>
            <person name="Biernat P."/>
            <person name="Pawlowska J."/>
        </authorList>
    </citation>
    <scope>NUCLEOTIDE SEQUENCE</scope>
    <source>
        <strain evidence="7">WA0000017839</strain>
    </source>
</reference>
<keyword evidence="3" id="KW-0238">DNA-binding</keyword>
<dbReference type="PANTHER" id="PTHR46910:SF3">
    <property type="entry name" value="HALOTOLERANCE PROTEIN 9-RELATED"/>
    <property type="match status" value="1"/>
</dbReference>
<evidence type="ECO:0000259" key="6">
    <source>
        <dbReference type="Pfam" id="PF04082"/>
    </source>
</evidence>
<evidence type="ECO:0000256" key="5">
    <source>
        <dbReference type="SAM" id="MobiDB-lite"/>
    </source>
</evidence>
<feature type="domain" description="Xylanolytic transcriptional activator regulatory" evidence="6">
    <location>
        <begin position="313"/>
        <end position="484"/>
    </location>
</feature>
<dbReference type="AlphaFoldDB" id="A0A8H7RC57"/>
<name>A0A8H7RC57_9FUNG</name>
<comment type="caution">
    <text evidence="7">The sequence shown here is derived from an EMBL/GenBank/DDBJ whole genome shotgun (WGS) entry which is preliminary data.</text>
</comment>
<protein>
    <recommendedName>
        <fullName evidence="6">Xylanolytic transcriptional activator regulatory domain-containing protein</fullName>
    </recommendedName>
</protein>
<sequence>MANKSNAKRKGQKTDVVSPERQSTVYDDIESLQITFYEIESWIEKTTPMLSRMTKDLEKASGHFDHNKRKKKSKELIDQNMEQQLIQLQQQQLLWKKSILCKGDTMTNSTNNSSSSSSSTNNTVSSVAESLDAMQWRLSFQPGNLLRLDTNITSVEQLIEAVQRIRLLQAEEPAEVNGEHTEEEEMSLDLCNSPASSATSQPDVSYVEYWFTALGRRPKICLENYKHCRMNLNGLTKNISPQALNYIGQVSWDCLHPKFSLDWSAFWDREGDAKRNQVCIDSGLATIFLHVMRHDKDICDNAEQIAGFYYDRARDALMEFFDDPPDCATIESLLNLSTFCIVCKRYSQARIYIGLALHMIVDCGIHRPEELDDILTQKKYYELLLVLYANDFNLAVFIGEPTLVAGTEINVNFYNLVTINEQLLEMNKTDEKYNFDNNKAIVKQLYSVYMVELGKISADILALITRGASKKQLLAQEKLLTQWRQRLPDSLRPESHDYDFHQRIKSEKEKATVKDITSVVDAETLEAQASLMLNIQYEAQWMILHKAVLTSIRSASPIPTQLEEETRSSNICSNAADTVVTMAEIVSRCFGWCVCQQFVTCIYHASTVYCGQALVKDNVELRNKAKEMIHRIMRILDTGGANHEGFPDDMTECLCEFLTNHGMHNDNVECSCSVIDDISAISTGIVPTLGPLDGVGMINNRLLPPTHKHLKKLKHLSSMVIHDP</sequence>
<proteinExistence type="predicted"/>
<feature type="compositionally biased region" description="Basic residues" evidence="5">
    <location>
        <begin position="1"/>
        <end position="11"/>
    </location>
</feature>
<dbReference type="InterPro" id="IPR007219">
    <property type="entry name" value="XnlR_reg_dom"/>
</dbReference>
<dbReference type="OrthoDB" id="9970124at2759"/>
<dbReference type="Proteomes" id="UP000603453">
    <property type="component" value="Unassembled WGS sequence"/>
</dbReference>
<evidence type="ECO:0000313" key="8">
    <source>
        <dbReference type="Proteomes" id="UP000603453"/>
    </source>
</evidence>
<keyword evidence="8" id="KW-1185">Reference proteome</keyword>
<feature type="region of interest" description="Disordered" evidence="5">
    <location>
        <begin position="1"/>
        <end position="21"/>
    </location>
</feature>
<dbReference type="GO" id="GO:0006351">
    <property type="term" value="P:DNA-templated transcription"/>
    <property type="evidence" value="ECO:0007669"/>
    <property type="project" value="InterPro"/>
</dbReference>
<keyword evidence="2" id="KW-0479">Metal-binding</keyword>